<dbReference type="STRING" id="32507.ENSNBRP00000031982"/>
<protein>
    <recommendedName>
        <fullName evidence="4">Coiled-coil domain containing 171</fullName>
    </recommendedName>
</protein>
<dbReference type="Bgee" id="ENSNBRG00000024285">
    <property type="expression patterns" value="Expressed in zone of skin and 4 other cell types or tissues"/>
</dbReference>
<evidence type="ECO:0000313" key="3">
    <source>
        <dbReference type="Proteomes" id="UP000261580"/>
    </source>
</evidence>
<reference evidence="2" key="1">
    <citation type="submission" date="2025-08" db="UniProtKB">
        <authorList>
            <consortium name="Ensembl"/>
        </authorList>
    </citation>
    <scope>IDENTIFICATION</scope>
</reference>
<evidence type="ECO:0000313" key="2">
    <source>
        <dbReference type="Ensembl" id="ENSNBRP00000031982.1"/>
    </source>
</evidence>
<name>A0A3Q4IH18_NEOBR</name>
<feature type="coiled-coil region" evidence="1">
    <location>
        <begin position="314"/>
        <end position="351"/>
    </location>
</feature>
<evidence type="ECO:0000256" key="1">
    <source>
        <dbReference type="SAM" id="Coils"/>
    </source>
</evidence>
<keyword evidence="3" id="KW-1185">Reference proteome</keyword>
<dbReference type="GeneTree" id="ENSGT00940000167699"/>
<reference evidence="2" key="2">
    <citation type="submission" date="2025-09" db="UniProtKB">
        <authorList>
            <consortium name="Ensembl"/>
        </authorList>
    </citation>
    <scope>IDENTIFICATION</scope>
</reference>
<feature type="coiled-coil region" evidence="1">
    <location>
        <begin position="186"/>
        <end position="213"/>
    </location>
</feature>
<feature type="coiled-coil region" evidence="1">
    <location>
        <begin position="45"/>
        <end position="114"/>
    </location>
</feature>
<sequence>QLQQAVEELQKALDITRQASEGERHASQREVEERDRLIQSFSSENQRLHQLLKESETRLAKVQTEREKEAEVKRRRADELKQLMEKEERSRREKELLEQRVKSLQSNIEAERGAHLETKFNSEIVQVTNAQSRRLNALQPPHTEPLSVCQAHLSFLYCLYQRLLAGCVLLDQSQSILGNFTWQELCDVISEQVDQLTSDLKKANNKIAHLQSVCDKKSVCVRELQRNQECVLSRLEESLCRSQCDSLRDRTSSLEQRCSSLTSDLSQLRGLLSRSRKESSSFFLACALLGGALRHAHHRLCGLSEQKKFLCRQLAEREQLEEEVRRLVDALEGEKDQEKEEEKKRERTRRATKRWRRTVCAVLAVRRWCSLARNTTVLLRLERGGGAPAVCVCGGADTATQKARDTPGTHTSTDKKGNTFNSSPPLLLSVACAGLSRLLDLLLDQSESSLSSCDVKEETLSSQMRLGLSSLTSLQSDTKVAKNKRNSILSEKLSPSQHFLVFSQRLHSTEVERRSLRLEVANLRKGLRKETNRMVRQNTHTHTYERFQSVCVELRQALSREQEAQMLIQEQSNQLHTLQRRVDENAAEQAETQRTLRQTTQVLSEARQEVNRKERSLRILGKHLSGIQKGKKQVEERLQRAEEELRDAIVETMQCALQFRDSLVQSQHSLKTKPRPLLLPHENLELSGAESIMGAPEATACQSFLSAVSQLCHTCSSRIDWLEQEVSAHRSHVTALRSELQDACLRDNLAFVPVRLPLL</sequence>
<proteinExistence type="predicted"/>
<evidence type="ECO:0008006" key="4">
    <source>
        <dbReference type="Google" id="ProtNLM"/>
    </source>
</evidence>
<dbReference type="AlphaFoldDB" id="A0A3Q4IH18"/>
<accession>A0A3Q4IH18</accession>
<organism evidence="2 3">
    <name type="scientific">Neolamprologus brichardi</name>
    <name type="common">Fairy cichlid</name>
    <name type="synonym">Lamprologus brichardi</name>
    <dbReference type="NCBI Taxonomy" id="32507"/>
    <lineage>
        <taxon>Eukaryota</taxon>
        <taxon>Metazoa</taxon>
        <taxon>Chordata</taxon>
        <taxon>Craniata</taxon>
        <taxon>Vertebrata</taxon>
        <taxon>Euteleostomi</taxon>
        <taxon>Actinopterygii</taxon>
        <taxon>Neopterygii</taxon>
        <taxon>Teleostei</taxon>
        <taxon>Neoteleostei</taxon>
        <taxon>Acanthomorphata</taxon>
        <taxon>Ovalentaria</taxon>
        <taxon>Cichlomorphae</taxon>
        <taxon>Cichliformes</taxon>
        <taxon>Cichlidae</taxon>
        <taxon>African cichlids</taxon>
        <taxon>Pseudocrenilabrinae</taxon>
        <taxon>Lamprologini</taxon>
        <taxon>Neolamprologus</taxon>
    </lineage>
</organism>
<dbReference type="OMA" id="CRRFECD"/>
<dbReference type="PANTHER" id="PTHR37476:SF1">
    <property type="entry name" value="COILED-COIL DOMAIN-CONTAINING PROTEIN 171"/>
    <property type="match status" value="1"/>
</dbReference>
<dbReference type="PANTHER" id="PTHR37476">
    <property type="entry name" value="COILED-COIL DOMAIN-CONTAINING PROTEIN 171"/>
    <property type="match status" value="1"/>
</dbReference>
<keyword evidence="1" id="KW-0175">Coiled coil</keyword>
<dbReference type="Proteomes" id="UP000261580">
    <property type="component" value="Unassembled WGS sequence"/>
</dbReference>
<dbReference type="Ensembl" id="ENSNBRT00000032790.1">
    <property type="protein sequence ID" value="ENSNBRP00000031982.1"/>
    <property type="gene ID" value="ENSNBRG00000024285.1"/>
</dbReference>
<feature type="coiled-coil region" evidence="1">
    <location>
        <begin position="554"/>
        <end position="651"/>
    </location>
</feature>